<keyword evidence="1" id="KW-0732">Signal</keyword>
<evidence type="ECO:0000256" key="1">
    <source>
        <dbReference type="SAM" id="SignalP"/>
    </source>
</evidence>
<feature type="signal peptide" evidence="1">
    <location>
        <begin position="1"/>
        <end position="34"/>
    </location>
</feature>
<comment type="caution">
    <text evidence="2">The sequence shown here is derived from an EMBL/GenBank/DDBJ whole genome shotgun (WGS) entry which is preliminary data.</text>
</comment>
<proteinExistence type="predicted"/>
<dbReference type="Gramene" id="GBG67098">
    <property type="protein sequence ID" value="GBG67098"/>
    <property type="gene ID" value="CBR_g78879"/>
</dbReference>
<dbReference type="AlphaFoldDB" id="A0A388KAK8"/>
<sequence>MAVFILRMASARSAMATFFSVVMWMAMAALPALGQCNFDIEGYKDTPPTVRICPEGDVRLNQTNGVGPIIHNVNGTAKNTTTVNANGCGLSDSKNGPWDYDTCNRVFSTWGNLVHKRTIQPDVKNNFLNKYVRINITQVTYPDNSNWNGQDCLVIKTPSNYTCPA</sequence>
<evidence type="ECO:0008006" key="4">
    <source>
        <dbReference type="Google" id="ProtNLM"/>
    </source>
</evidence>
<reference evidence="2 3" key="1">
    <citation type="journal article" date="2018" name="Cell">
        <title>The Chara Genome: Secondary Complexity and Implications for Plant Terrestrialization.</title>
        <authorList>
            <person name="Nishiyama T."/>
            <person name="Sakayama H."/>
            <person name="Vries J.D."/>
            <person name="Buschmann H."/>
            <person name="Saint-Marcoux D."/>
            <person name="Ullrich K.K."/>
            <person name="Haas F.B."/>
            <person name="Vanderstraeten L."/>
            <person name="Becker D."/>
            <person name="Lang D."/>
            <person name="Vosolsobe S."/>
            <person name="Rombauts S."/>
            <person name="Wilhelmsson P.K.I."/>
            <person name="Janitza P."/>
            <person name="Kern R."/>
            <person name="Heyl A."/>
            <person name="Rumpler F."/>
            <person name="Villalobos L.I.A.C."/>
            <person name="Clay J.M."/>
            <person name="Skokan R."/>
            <person name="Toyoda A."/>
            <person name="Suzuki Y."/>
            <person name="Kagoshima H."/>
            <person name="Schijlen E."/>
            <person name="Tajeshwar N."/>
            <person name="Catarino B."/>
            <person name="Hetherington A.J."/>
            <person name="Saltykova A."/>
            <person name="Bonnot C."/>
            <person name="Breuninger H."/>
            <person name="Symeonidi A."/>
            <person name="Radhakrishnan G.V."/>
            <person name="Van Nieuwerburgh F."/>
            <person name="Deforce D."/>
            <person name="Chang C."/>
            <person name="Karol K.G."/>
            <person name="Hedrich R."/>
            <person name="Ulvskov P."/>
            <person name="Glockner G."/>
            <person name="Delwiche C.F."/>
            <person name="Petrasek J."/>
            <person name="Van de Peer Y."/>
            <person name="Friml J."/>
            <person name="Beilby M."/>
            <person name="Dolan L."/>
            <person name="Kohara Y."/>
            <person name="Sugano S."/>
            <person name="Fujiyama A."/>
            <person name="Delaux P.-M."/>
            <person name="Quint M."/>
            <person name="TheiBen G."/>
            <person name="Hagemann M."/>
            <person name="Harholt J."/>
            <person name="Dunand C."/>
            <person name="Zachgo S."/>
            <person name="Langdale J."/>
            <person name="Maumus F."/>
            <person name="Straeten D.V.D."/>
            <person name="Gould S.B."/>
            <person name="Rensing S.A."/>
        </authorList>
    </citation>
    <scope>NUCLEOTIDE SEQUENCE [LARGE SCALE GENOMIC DNA]</scope>
    <source>
        <strain evidence="2 3">S276</strain>
    </source>
</reference>
<evidence type="ECO:0000313" key="3">
    <source>
        <dbReference type="Proteomes" id="UP000265515"/>
    </source>
</evidence>
<gene>
    <name evidence="2" type="ORF">CBR_g78879</name>
</gene>
<dbReference type="EMBL" id="BFEA01000082">
    <property type="protein sequence ID" value="GBG67098.1"/>
    <property type="molecule type" value="Genomic_DNA"/>
</dbReference>
<accession>A0A388KAK8</accession>
<protein>
    <recommendedName>
        <fullName evidence="4">Secreted protein</fullName>
    </recommendedName>
</protein>
<dbReference type="Proteomes" id="UP000265515">
    <property type="component" value="Unassembled WGS sequence"/>
</dbReference>
<name>A0A388KAK8_CHABU</name>
<organism evidence="2 3">
    <name type="scientific">Chara braunii</name>
    <name type="common">Braun's stonewort</name>
    <dbReference type="NCBI Taxonomy" id="69332"/>
    <lineage>
        <taxon>Eukaryota</taxon>
        <taxon>Viridiplantae</taxon>
        <taxon>Streptophyta</taxon>
        <taxon>Charophyceae</taxon>
        <taxon>Charales</taxon>
        <taxon>Characeae</taxon>
        <taxon>Chara</taxon>
    </lineage>
</organism>
<keyword evidence="3" id="KW-1185">Reference proteome</keyword>
<feature type="chain" id="PRO_5017411528" description="Secreted protein" evidence="1">
    <location>
        <begin position="35"/>
        <end position="165"/>
    </location>
</feature>
<evidence type="ECO:0000313" key="2">
    <source>
        <dbReference type="EMBL" id="GBG67098.1"/>
    </source>
</evidence>